<feature type="transmembrane region" description="Helical" evidence="5">
    <location>
        <begin position="341"/>
        <end position="358"/>
    </location>
</feature>
<reference evidence="7 8" key="1">
    <citation type="journal article" date="2021" name="Front. Microbiol.">
        <title>Aerobic Denitrification and Heterotrophic Sulfur Oxidation in the Genus Halomonas Revealed by Six Novel Species Characterizations and Genome-Based Analysis.</title>
        <authorList>
            <person name="Wang L."/>
            <person name="Shao Z."/>
        </authorList>
    </citation>
    <scope>NUCLEOTIDE SEQUENCE [LARGE SCALE GENOMIC DNA]</scope>
    <source>
        <strain evidence="7 8">MCCC 1A11058</strain>
    </source>
</reference>
<evidence type="ECO:0000256" key="4">
    <source>
        <dbReference type="ARBA" id="ARBA00023136"/>
    </source>
</evidence>
<dbReference type="InterPro" id="IPR051533">
    <property type="entry name" value="WaaL-like"/>
</dbReference>
<dbReference type="Pfam" id="PF04932">
    <property type="entry name" value="Wzy_C"/>
    <property type="match status" value="1"/>
</dbReference>
<feature type="transmembrane region" description="Helical" evidence="5">
    <location>
        <begin position="120"/>
        <end position="138"/>
    </location>
</feature>
<keyword evidence="8" id="KW-1185">Reference proteome</keyword>
<organism evidence="7 8">
    <name type="scientific">Billgrantia aerodenitrificans</name>
    <dbReference type="NCBI Taxonomy" id="2733483"/>
    <lineage>
        <taxon>Bacteria</taxon>
        <taxon>Pseudomonadati</taxon>
        <taxon>Pseudomonadota</taxon>
        <taxon>Gammaproteobacteria</taxon>
        <taxon>Oceanospirillales</taxon>
        <taxon>Halomonadaceae</taxon>
        <taxon>Billgrantia</taxon>
    </lineage>
</organism>
<feature type="transmembrane region" description="Helical" evidence="5">
    <location>
        <begin position="364"/>
        <end position="384"/>
    </location>
</feature>
<feature type="transmembrane region" description="Helical" evidence="5">
    <location>
        <begin position="301"/>
        <end position="321"/>
    </location>
</feature>
<dbReference type="GO" id="GO:0016874">
    <property type="term" value="F:ligase activity"/>
    <property type="evidence" value="ECO:0007669"/>
    <property type="project" value="UniProtKB-KW"/>
</dbReference>
<feature type="transmembrane region" description="Helical" evidence="5">
    <location>
        <begin position="144"/>
        <end position="161"/>
    </location>
</feature>
<feature type="domain" description="O-antigen ligase-related" evidence="6">
    <location>
        <begin position="170"/>
        <end position="316"/>
    </location>
</feature>
<sequence>MTLKSMLWLVVLATSALGSMPTLSKFGGVSLSGVITAGVALSALIVFLLKPMLYKNSIKAILAVLAFWILSLGSYFGFYPEVQKGIQNYPIVWGGMLFLLLSFSNSYFSHNSVASVSKLLIRLCGWLYCITLLFMYFHEGVDPAGALAGIFFFCFALSELYHGKQGSIFLIVCILVVQILMGARIVIIAEVFIFFFGNILLYGLKERPYDFMRKSSSKVLSIMAVLVGVFVIMHTGFLDKSIAGGDQALVIGGVQFNTSGRMYMWGVVLDSALASPWLGHGTPGPAIMLETPRWSHPHNDYLRIFHQFGVLGLIIWSVFIWQGLKHSRFAAKFSPVPEGRLLSKAAYFSLIGLSLAMITDNPIVYSYVVYPIFALLGVAFSYSANCK</sequence>
<dbReference type="InterPro" id="IPR007016">
    <property type="entry name" value="O-antigen_ligase-rel_domated"/>
</dbReference>
<keyword evidence="7" id="KW-0436">Ligase</keyword>
<gene>
    <name evidence="7" type="ORF">HOP59_17295</name>
</gene>
<keyword evidence="4 5" id="KW-0472">Membrane</keyword>
<feature type="transmembrane region" description="Helical" evidence="5">
    <location>
        <begin position="91"/>
        <end position="108"/>
    </location>
</feature>
<evidence type="ECO:0000256" key="1">
    <source>
        <dbReference type="ARBA" id="ARBA00004141"/>
    </source>
</evidence>
<evidence type="ECO:0000313" key="7">
    <source>
        <dbReference type="EMBL" id="MCE8025884.1"/>
    </source>
</evidence>
<evidence type="ECO:0000256" key="5">
    <source>
        <dbReference type="SAM" id="Phobius"/>
    </source>
</evidence>
<feature type="transmembrane region" description="Helical" evidence="5">
    <location>
        <begin position="219"/>
        <end position="238"/>
    </location>
</feature>
<feature type="transmembrane region" description="Helical" evidence="5">
    <location>
        <begin position="28"/>
        <end position="49"/>
    </location>
</feature>
<protein>
    <submittedName>
        <fullName evidence="7">O-antigen ligase family protein</fullName>
    </submittedName>
</protein>
<dbReference type="Proteomes" id="UP001320272">
    <property type="component" value="Unassembled WGS sequence"/>
</dbReference>
<comment type="subcellular location">
    <subcellularLocation>
        <location evidence="1">Membrane</location>
        <topology evidence="1">Multi-pass membrane protein</topology>
    </subcellularLocation>
</comment>
<feature type="transmembrane region" description="Helical" evidence="5">
    <location>
        <begin position="168"/>
        <end position="199"/>
    </location>
</feature>
<comment type="caution">
    <text evidence="7">The sequence shown here is derived from an EMBL/GenBank/DDBJ whole genome shotgun (WGS) entry which is preliminary data.</text>
</comment>
<proteinExistence type="predicted"/>
<evidence type="ECO:0000259" key="6">
    <source>
        <dbReference type="Pfam" id="PF04932"/>
    </source>
</evidence>
<evidence type="ECO:0000256" key="2">
    <source>
        <dbReference type="ARBA" id="ARBA00022692"/>
    </source>
</evidence>
<feature type="transmembrane region" description="Helical" evidence="5">
    <location>
        <begin position="61"/>
        <end position="79"/>
    </location>
</feature>
<keyword evidence="2 5" id="KW-0812">Transmembrane</keyword>
<accession>A0ABS9AW07</accession>
<dbReference type="RefSeq" id="WP_234254789.1">
    <property type="nucleotide sequence ID" value="NZ_JABFTV010000009.1"/>
</dbReference>
<dbReference type="EMBL" id="JABFTV010000009">
    <property type="protein sequence ID" value="MCE8025884.1"/>
    <property type="molecule type" value="Genomic_DNA"/>
</dbReference>
<dbReference type="PANTHER" id="PTHR37422:SF13">
    <property type="entry name" value="LIPOPOLYSACCHARIDE BIOSYNTHESIS PROTEIN PA4999-RELATED"/>
    <property type="match status" value="1"/>
</dbReference>
<keyword evidence="3 5" id="KW-1133">Transmembrane helix</keyword>
<evidence type="ECO:0000313" key="8">
    <source>
        <dbReference type="Proteomes" id="UP001320272"/>
    </source>
</evidence>
<name>A0ABS9AW07_9GAMM</name>
<dbReference type="PANTHER" id="PTHR37422">
    <property type="entry name" value="TEICHURONIC ACID BIOSYNTHESIS PROTEIN TUAE"/>
    <property type="match status" value="1"/>
</dbReference>
<evidence type="ECO:0000256" key="3">
    <source>
        <dbReference type="ARBA" id="ARBA00022989"/>
    </source>
</evidence>